<feature type="binding site" evidence="8">
    <location>
        <position position="133"/>
    </location>
    <ligand>
        <name>(3R)-3-methyl-D-ornithine</name>
        <dbReference type="ChEBI" id="CHEBI:64642"/>
    </ligand>
</feature>
<dbReference type="InterPro" id="IPR058240">
    <property type="entry name" value="rSAM_sf"/>
</dbReference>
<reference evidence="9 10" key="1">
    <citation type="submission" date="2019-03" db="EMBL/GenBank/DDBJ databases">
        <title>Porphyromonas levii Isolated from the Uterus of Dairy Cows.</title>
        <authorList>
            <person name="Francis A.M."/>
        </authorList>
    </citation>
    <scope>NUCLEOTIDE SEQUENCE [LARGE SCALE GENOMIC DNA]</scope>
    <source>
        <strain evidence="9 10">AF5678</strain>
    </source>
</reference>
<keyword evidence="10" id="KW-1185">Reference proteome</keyword>
<dbReference type="SUPFAM" id="SSF102114">
    <property type="entry name" value="Radical SAM enzymes"/>
    <property type="match status" value="1"/>
</dbReference>
<keyword evidence="3" id="KW-0479">Metal-binding</keyword>
<evidence type="ECO:0000256" key="6">
    <source>
        <dbReference type="ARBA" id="ARBA00034078"/>
    </source>
</evidence>
<feature type="binding site" evidence="7">
    <location>
        <position position="65"/>
    </location>
    <ligand>
        <name>[4Fe-4S] cluster</name>
        <dbReference type="ChEBI" id="CHEBI:49883"/>
        <note>4Fe-4S-S-AdoMet</note>
    </ligand>
</feature>
<evidence type="ECO:0000256" key="5">
    <source>
        <dbReference type="ARBA" id="ARBA00023014"/>
    </source>
</evidence>
<evidence type="ECO:0000313" key="10">
    <source>
        <dbReference type="Proteomes" id="UP000297225"/>
    </source>
</evidence>
<dbReference type="GO" id="GO:0046872">
    <property type="term" value="F:metal ion binding"/>
    <property type="evidence" value="ECO:0007669"/>
    <property type="project" value="UniProtKB-KW"/>
</dbReference>
<comment type="cofactor">
    <cofactor evidence="7">
        <name>[4Fe-4S] cluster</name>
        <dbReference type="ChEBI" id="CHEBI:49883"/>
    </cofactor>
    <text evidence="7">Binds 1 [4Fe-4S] cluster. The cluster is coordinated with 3 cysteines and an exchangeable S-adenosyl-L-methionine.</text>
</comment>
<dbReference type="SFLD" id="SFLDF00348">
    <property type="entry name" value="FeFe_hydrogenase_maturase_(Hyd"/>
    <property type="match status" value="1"/>
</dbReference>
<dbReference type="InterPro" id="IPR013785">
    <property type="entry name" value="Aldolase_TIM"/>
</dbReference>
<feature type="binding site" evidence="8">
    <location>
        <position position="158"/>
    </location>
    <ligand>
        <name>S-adenosyl-L-methionine</name>
        <dbReference type="ChEBI" id="CHEBI:59789"/>
    </ligand>
</feature>
<sequence>MQILINKLKDGERLSEVDFLSLLSLPTTENEEIAGQVARNRFGYTVFLRGLIEISNYCRCNCYYCGIRSGNKEVVRYRLSHDEILETCQIGAKLGFQTFVLQGGEDPYWRGERLVQLITQIHKSYPDITITLSLGEMMKDEYQALYEAGARRYLLRHETIDPIHFQQLHPVDQTIATRLEALRALKAIGFETGVGGMVGSPGQTLHHLAKDLCFIQQFQPDMIGIGPFIPHNDTPFRHYPSGSLDLTLRMVALCRLICPNANIPATTAVASLASDGRRKTLDAGANVVMPNLSPPTYRDYYSLYNNKARTGSEAAEGLTLLRAELSQYGYTTL</sequence>
<dbReference type="PROSITE" id="PS51918">
    <property type="entry name" value="RADICAL_SAM"/>
    <property type="match status" value="1"/>
</dbReference>
<feature type="binding site" evidence="7">
    <location>
        <position position="62"/>
    </location>
    <ligand>
        <name>[4Fe-4S] cluster</name>
        <dbReference type="ChEBI" id="CHEBI:49883"/>
        <note>4Fe-4S-S-AdoMet</note>
    </ligand>
</feature>
<dbReference type="AlphaFoldDB" id="A0A4Y8WRP0"/>
<organism evidence="9 10">
    <name type="scientific">Porphyromonas levii</name>
    <dbReference type="NCBI Taxonomy" id="28114"/>
    <lineage>
        <taxon>Bacteria</taxon>
        <taxon>Pseudomonadati</taxon>
        <taxon>Bacteroidota</taxon>
        <taxon>Bacteroidia</taxon>
        <taxon>Bacteroidales</taxon>
        <taxon>Porphyromonadaceae</taxon>
        <taxon>Porphyromonas</taxon>
    </lineage>
</organism>
<evidence type="ECO:0000256" key="3">
    <source>
        <dbReference type="ARBA" id="ARBA00022723"/>
    </source>
</evidence>
<dbReference type="SMART" id="SM00876">
    <property type="entry name" value="BATS"/>
    <property type="match status" value="1"/>
</dbReference>
<dbReference type="Pfam" id="PF04055">
    <property type="entry name" value="Radical_SAM"/>
    <property type="match status" value="1"/>
</dbReference>
<evidence type="ECO:0000256" key="1">
    <source>
        <dbReference type="ARBA" id="ARBA00022485"/>
    </source>
</evidence>
<dbReference type="SFLD" id="SFLDG01280">
    <property type="entry name" value="HydE/PylB-like"/>
    <property type="match status" value="1"/>
</dbReference>
<keyword evidence="4 7" id="KW-0408">Iron</keyword>
<dbReference type="InterPro" id="IPR007197">
    <property type="entry name" value="rSAM"/>
</dbReference>
<proteinExistence type="predicted"/>
<dbReference type="OrthoDB" id="9775764at2"/>
<evidence type="ECO:0000256" key="4">
    <source>
        <dbReference type="ARBA" id="ARBA00023004"/>
    </source>
</evidence>
<dbReference type="Proteomes" id="UP000297225">
    <property type="component" value="Unassembled WGS sequence"/>
</dbReference>
<dbReference type="InterPro" id="IPR024021">
    <property type="entry name" value="FeFe-hyd_HydE_rSAM"/>
</dbReference>
<evidence type="ECO:0000313" key="9">
    <source>
        <dbReference type="EMBL" id="TFH97322.1"/>
    </source>
</evidence>
<dbReference type="PANTHER" id="PTHR43726">
    <property type="entry name" value="3-METHYLORNITHINE SYNTHASE"/>
    <property type="match status" value="1"/>
</dbReference>
<dbReference type="InterPro" id="IPR034422">
    <property type="entry name" value="HydE/PylB-like"/>
</dbReference>
<gene>
    <name evidence="9" type="primary">hydE</name>
    <name evidence="9" type="ORF">E4P47_00570</name>
</gene>
<name>A0A4Y8WRP0_9PORP</name>
<evidence type="ECO:0000256" key="8">
    <source>
        <dbReference type="PIRSR" id="PIRSR004762-2"/>
    </source>
</evidence>
<keyword evidence="2 7" id="KW-0949">S-adenosyl-L-methionine</keyword>
<dbReference type="PIRSF" id="PIRSF004762">
    <property type="entry name" value="CHP00423"/>
    <property type="match status" value="1"/>
</dbReference>
<protein>
    <submittedName>
        <fullName evidence="9">[FeFe] hydrogenase H-cluster radical SAM maturase HydE</fullName>
    </submittedName>
</protein>
<dbReference type="SMART" id="SM00729">
    <property type="entry name" value="Elp3"/>
    <property type="match status" value="1"/>
</dbReference>
<dbReference type="Gene3D" id="3.20.20.70">
    <property type="entry name" value="Aldolase class I"/>
    <property type="match status" value="1"/>
</dbReference>
<dbReference type="EMBL" id="SPNC01000004">
    <property type="protein sequence ID" value="TFH97322.1"/>
    <property type="molecule type" value="Genomic_DNA"/>
</dbReference>
<feature type="binding site" evidence="7">
    <location>
        <position position="58"/>
    </location>
    <ligand>
        <name>[4Fe-4S] cluster</name>
        <dbReference type="ChEBI" id="CHEBI:49883"/>
        <note>4Fe-4S-S-AdoMet</note>
    </ligand>
</feature>
<comment type="cofactor">
    <cofactor evidence="6">
        <name>[2Fe-2S] cluster</name>
        <dbReference type="ChEBI" id="CHEBI:190135"/>
    </cofactor>
</comment>
<dbReference type="SFLD" id="SFLDG01060">
    <property type="entry name" value="BATS_domain_containing"/>
    <property type="match status" value="1"/>
</dbReference>
<accession>A0A4Y8WRP0</accession>
<comment type="caution">
    <text evidence="9">The sequence shown here is derived from an EMBL/GenBank/DDBJ whole genome shotgun (WGS) entry which is preliminary data.</text>
</comment>
<dbReference type="GO" id="GO:0016740">
    <property type="term" value="F:transferase activity"/>
    <property type="evidence" value="ECO:0007669"/>
    <property type="project" value="TreeGrafter"/>
</dbReference>
<dbReference type="GO" id="GO:0051539">
    <property type="term" value="F:4 iron, 4 sulfur cluster binding"/>
    <property type="evidence" value="ECO:0007669"/>
    <property type="project" value="UniProtKB-KW"/>
</dbReference>
<evidence type="ECO:0000256" key="2">
    <source>
        <dbReference type="ARBA" id="ARBA00022691"/>
    </source>
</evidence>
<keyword evidence="5 7" id="KW-0411">Iron-sulfur</keyword>
<keyword evidence="1 7" id="KW-0004">4Fe-4S</keyword>
<dbReference type="RefSeq" id="WP_134849505.1">
    <property type="nucleotide sequence ID" value="NZ_CP197400.1"/>
</dbReference>
<evidence type="ECO:0000256" key="7">
    <source>
        <dbReference type="PIRSR" id="PIRSR004762-1"/>
    </source>
</evidence>
<dbReference type="NCBIfam" id="TIGR03956">
    <property type="entry name" value="rSAM_HydE"/>
    <property type="match status" value="1"/>
</dbReference>
<dbReference type="PANTHER" id="PTHR43726:SF1">
    <property type="entry name" value="BIOTIN SYNTHASE"/>
    <property type="match status" value="1"/>
</dbReference>
<dbReference type="STRING" id="1122973.GCA_000379925_00449"/>
<dbReference type="GO" id="GO:0042364">
    <property type="term" value="P:water-soluble vitamin biosynthetic process"/>
    <property type="evidence" value="ECO:0007669"/>
    <property type="project" value="UniProtKB-ARBA"/>
</dbReference>
<dbReference type="CDD" id="cd01335">
    <property type="entry name" value="Radical_SAM"/>
    <property type="match status" value="1"/>
</dbReference>
<dbReference type="GO" id="GO:0044272">
    <property type="term" value="P:sulfur compound biosynthetic process"/>
    <property type="evidence" value="ECO:0007669"/>
    <property type="project" value="UniProtKB-ARBA"/>
</dbReference>
<feature type="binding site" evidence="8">
    <location>
        <position position="178"/>
    </location>
    <ligand>
        <name>S-adenosyl-L-methionine</name>
        <dbReference type="ChEBI" id="CHEBI:59789"/>
    </ligand>
</feature>
<dbReference type="InterPro" id="IPR006638">
    <property type="entry name" value="Elp3/MiaA/NifB-like_rSAM"/>
</dbReference>
<dbReference type="InterPro" id="IPR010722">
    <property type="entry name" value="BATS_dom"/>
</dbReference>
<dbReference type="SFLD" id="SFLDS00029">
    <property type="entry name" value="Radical_SAM"/>
    <property type="match status" value="1"/>
</dbReference>